<keyword evidence="7" id="KW-0418">Kinase</keyword>
<dbReference type="RefSeq" id="WP_203907478.1">
    <property type="nucleotide sequence ID" value="NZ_BONY01000008.1"/>
</dbReference>
<evidence type="ECO:0000256" key="3">
    <source>
        <dbReference type="ARBA" id="ARBA00012438"/>
    </source>
</evidence>
<feature type="transmembrane region" description="Helical" evidence="11">
    <location>
        <begin position="12"/>
        <end position="32"/>
    </location>
</feature>
<dbReference type="GO" id="GO:0000155">
    <property type="term" value="F:phosphorelay sensor kinase activity"/>
    <property type="evidence" value="ECO:0007669"/>
    <property type="project" value="InterPro"/>
</dbReference>
<dbReference type="InterPro" id="IPR005467">
    <property type="entry name" value="His_kinase_dom"/>
</dbReference>
<feature type="domain" description="HAMP" evidence="13">
    <location>
        <begin position="115"/>
        <end position="168"/>
    </location>
</feature>
<dbReference type="Gene3D" id="1.10.287.130">
    <property type="match status" value="1"/>
</dbReference>
<evidence type="ECO:0000256" key="7">
    <source>
        <dbReference type="ARBA" id="ARBA00022777"/>
    </source>
</evidence>
<dbReference type="SMART" id="SM00304">
    <property type="entry name" value="HAMP"/>
    <property type="match status" value="1"/>
</dbReference>
<dbReference type="SMART" id="SM00388">
    <property type="entry name" value="HisKA"/>
    <property type="match status" value="1"/>
</dbReference>
<proteinExistence type="predicted"/>
<protein>
    <recommendedName>
        <fullName evidence="3">histidine kinase</fullName>
        <ecNumber evidence="3">2.7.13.3</ecNumber>
    </recommendedName>
</protein>
<evidence type="ECO:0000256" key="10">
    <source>
        <dbReference type="ARBA" id="ARBA00023136"/>
    </source>
</evidence>
<keyword evidence="10 11" id="KW-0472">Membrane</keyword>
<dbReference type="EMBL" id="BONY01000008">
    <property type="protein sequence ID" value="GIH03568.1"/>
    <property type="molecule type" value="Genomic_DNA"/>
</dbReference>
<keyword evidence="9" id="KW-0902">Two-component regulatory system</keyword>
<gene>
    <name evidence="14" type="primary">cutS_1</name>
    <name evidence="14" type="ORF">Rhe02_16350</name>
</gene>
<evidence type="ECO:0000313" key="15">
    <source>
        <dbReference type="Proteomes" id="UP000612899"/>
    </source>
</evidence>
<feature type="domain" description="Histidine kinase" evidence="12">
    <location>
        <begin position="176"/>
        <end position="384"/>
    </location>
</feature>
<keyword evidence="15" id="KW-1185">Reference proteome</keyword>
<evidence type="ECO:0000256" key="11">
    <source>
        <dbReference type="SAM" id="Phobius"/>
    </source>
</evidence>
<evidence type="ECO:0000256" key="1">
    <source>
        <dbReference type="ARBA" id="ARBA00000085"/>
    </source>
</evidence>
<evidence type="ECO:0000256" key="6">
    <source>
        <dbReference type="ARBA" id="ARBA00022692"/>
    </source>
</evidence>
<dbReference type="InterPro" id="IPR003660">
    <property type="entry name" value="HAMP_dom"/>
</dbReference>
<dbReference type="SMART" id="SM00387">
    <property type="entry name" value="HATPase_c"/>
    <property type="match status" value="1"/>
</dbReference>
<comment type="catalytic activity">
    <reaction evidence="1">
        <text>ATP + protein L-histidine = ADP + protein N-phospho-L-histidine.</text>
        <dbReference type="EC" id="2.7.13.3"/>
    </reaction>
</comment>
<name>A0A8J3VF42_9ACTN</name>
<sequence>MKLTLRVRLTLIYTGLFAMCGAAIVIIAYLMVPSLQSDGSRVSQQQVDFLDLCTRSLATLSSETQFKCQRAYEEGLMAGAASQREATLEQMVRYSVITFVVVTLFAAIAGWILAGRALRPVHQLIAAARNASQHDLSARVASTGPRDELRELADTFDDMLARLEAAFQSQRQFIANASHELRTPLTVMRTAVDVVLAKPEPAVAELRGMGNEVRAAVTDAEKLIDSMLTLARNEHGLSRTEPVDLATAAENALDDLDTGDRAVLPSLQPAIVDGDAILLERLIANLVDNAVRYNDSRGQVWVSVQSAAPFVRLTVANTGPVIAPESTAALLEPFRRLNNRTARDGFGLGLAIVSSIAAVHHGTVSLHPRPDGGLSVDVLLPQHRGS</sequence>
<dbReference type="EC" id="2.7.13.3" evidence="3"/>
<evidence type="ECO:0000256" key="8">
    <source>
        <dbReference type="ARBA" id="ARBA00022989"/>
    </source>
</evidence>
<dbReference type="AlphaFoldDB" id="A0A8J3VF42"/>
<keyword evidence="4" id="KW-0597">Phosphoprotein</keyword>
<dbReference type="PROSITE" id="PS50109">
    <property type="entry name" value="HIS_KIN"/>
    <property type="match status" value="1"/>
</dbReference>
<organism evidence="14 15">
    <name type="scientific">Rhizocola hellebori</name>
    <dbReference type="NCBI Taxonomy" id="1392758"/>
    <lineage>
        <taxon>Bacteria</taxon>
        <taxon>Bacillati</taxon>
        <taxon>Actinomycetota</taxon>
        <taxon>Actinomycetes</taxon>
        <taxon>Micromonosporales</taxon>
        <taxon>Micromonosporaceae</taxon>
        <taxon>Rhizocola</taxon>
    </lineage>
</organism>
<keyword evidence="5" id="KW-0808">Transferase</keyword>
<dbReference type="Pfam" id="PF00512">
    <property type="entry name" value="HisKA"/>
    <property type="match status" value="1"/>
</dbReference>
<evidence type="ECO:0000256" key="9">
    <source>
        <dbReference type="ARBA" id="ARBA00023012"/>
    </source>
</evidence>
<keyword evidence="6 11" id="KW-0812">Transmembrane</keyword>
<dbReference type="PRINTS" id="PR00344">
    <property type="entry name" value="BCTRLSENSOR"/>
</dbReference>
<dbReference type="CDD" id="cd06225">
    <property type="entry name" value="HAMP"/>
    <property type="match status" value="1"/>
</dbReference>
<feature type="transmembrane region" description="Helical" evidence="11">
    <location>
        <begin position="94"/>
        <end position="114"/>
    </location>
</feature>
<dbReference type="InterPro" id="IPR036890">
    <property type="entry name" value="HATPase_C_sf"/>
</dbReference>
<keyword evidence="8 11" id="KW-1133">Transmembrane helix</keyword>
<dbReference type="InterPro" id="IPR003661">
    <property type="entry name" value="HisK_dim/P_dom"/>
</dbReference>
<dbReference type="PROSITE" id="PS50885">
    <property type="entry name" value="HAMP"/>
    <property type="match status" value="1"/>
</dbReference>
<comment type="subcellular location">
    <subcellularLocation>
        <location evidence="2">Cell membrane</location>
    </subcellularLocation>
</comment>
<dbReference type="InterPro" id="IPR003594">
    <property type="entry name" value="HATPase_dom"/>
</dbReference>
<evidence type="ECO:0000313" key="14">
    <source>
        <dbReference type="EMBL" id="GIH03568.1"/>
    </source>
</evidence>
<accession>A0A8J3VF42</accession>
<dbReference type="GO" id="GO:0005886">
    <property type="term" value="C:plasma membrane"/>
    <property type="evidence" value="ECO:0007669"/>
    <property type="project" value="UniProtKB-SubCell"/>
</dbReference>
<dbReference type="InterPro" id="IPR036097">
    <property type="entry name" value="HisK_dim/P_sf"/>
</dbReference>
<evidence type="ECO:0000259" key="13">
    <source>
        <dbReference type="PROSITE" id="PS50885"/>
    </source>
</evidence>
<dbReference type="CDD" id="cd00082">
    <property type="entry name" value="HisKA"/>
    <property type="match status" value="1"/>
</dbReference>
<dbReference type="Proteomes" id="UP000612899">
    <property type="component" value="Unassembled WGS sequence"/>
</dbReference>
<evidence type="ECO:0000256" key="2">
    <source>
        <dbReference type="ARBA" id="ARBA00004236"/>
    </source>
</evidence>
<dbReference type="PANTHER" id="PTHR45436:SF5">
    <property type="entry name" value="SENSOR HISTIDINE KINASE TRCS"/>
    <property type="match status" value="1"/>
</dbReference>
<dbReference type="SUPFAM" id="SSF55874">
    <property type="entry name" value="ATPase domain of HSP90 chaperone/DNA topoisomerase II/histidine kinase"/>
    <property type="match status" value="1"/>
</dbReference>
<evidence type="ECO:0000256" key="5">
    <source>
        <dbReference type="ARBA" id="ARBA00022679"/>
    </source>
</evidence>
<dbReference type="InterPro" id="IPR050428">
    <property type="entry name" value="TCS_sensor_his_kinase"/>
</dbReference>
<dbReference type="Gene3D" id="3.30.565.10">
    <property type="entry name" value="Histidine kinase-like ATPase, C-terminal domain"/>
    <property type="match status" value="1"/>
</dbReference>
<dbReference type="SUPFAM" id="SSF47384">
    <property type="entry name" value="Homodimeric domain of signal transducing histidine kinase"/>
    <property type="match status" value="1"/>
</dbReference>
<dbReference type="SUPFAM" id="SSF158472">
    <property type="entry name" value="HAMP domain-like"/>
    <property type="match status" value="1"/>
</dbReference>
<evidence type="ECO:0000256" key="4">
    <source>
        <dbReference type="ARBA" id="ARBA00022553"/>
    </source>
</evidence>
<dbReference type="Pfam" id="PF00672">
    <property type="entry name" value="HAMP"/>
    <property type="match status" value="1"/>
</dbReference>
<comment type="caution">
    <text evidence="14">The sequence shown here is derived from an EMBL/GenBank/DDBJ whole genome shotgun (WGS) entry which is preliminary data.</text>
</comment>
<dbReference type="PANTHER" id="PTHR45436">
    <property type="entry name" value="SENSOR HISTIDINE KINASE YKOH"/>
    <property type="match status" value="1"/>
</dbReference>
<reference evidence="14" key="1">
    <citation type="submission" date="2021-01" db="EMBL/GenBank/DDBJ databases">
        <title>Whole genome shotgun sequence of Rhizocola hellebori NBRC 109834.</title>
        <authorList>
            <person name="Komaki H."/>
            <person name="Tamura T."/>
        </authorList>
    </citation>
    <scope>NUCLEOTIDE SEQUENCE</scope>
    <source>
        <strain evidence="14">NBRC 109834</strain>
    </source>
</reference>
<dbReference type="Gene3D" id="6.10.340.10">
    <property type="match status" value="1"/>
</dbReference>
<dbReference type="Pfam" id="PF02518">
    <property type="entry name" value="HATPase_c"/>
    <property type="match status" value="1"/>
</dbReference>
<evidence type="ECO:0000259" key="12">
    <source>
        <dbReference type="PROSITE" id="PS50109"/>
    </source>
</evidence>
<dbReference type="InterPro" id="IPR004358">
    <property type="entry name" value="Sig_transdc_His_kin-like_C"/>
</dbReference>